<dbReference type="RefSeq" id="WP_089884337.1">
    <property type="nucleotide sequence ID" value="NZ_FNGV01000001.1"/>
</dbReference>
<evidence type="ECO:0000313" key="2">
    <source>
        <dbReference type="Proteomes" id="UP000199440"/>
    </source>
</evidence>
<reference evidence="1 2" key="1">
    <citation type="submission" date="2016-10" db="EMBL/GenBank/DDBJ databases">
        <authorList>
            <person name="de Groot N.N."/>
        </authorList>
    </citation>
    <scope>NUCLEOTIDE SEQUENCE [LARGE SCALE GENOMIC DNA]</scope>
    <source>
        <strain evidence="1 2">DSM 19886</strain>
    </source>
</reference>
<dbReference type="OrthoDB" id="5168395at2"/>
<protein>
    <submittedName>
        <fullName evidence="1">Uncharacterized protein</fullName>
    </submittedName>
</protein>
<gene>
    <name evidence="1" type="ORF">SAMN04488514_101170</name>
</gene>
<evidence type="ECO:0000313" key="1">
    <source>
        <dbReference type="EMBL" id="SDL25493.1"/>
    </source>
</evidence>
<sequence>MHRRNFLKSNTLGAIAMSSASLLPDFLRGSHLKNGKKSYAEYLRNSAVPRAELDIFLSKNSWAQFDPEVGYILGNYMPHDGIDNSSTLSTVMPDGRRTNTIYTDKPCRINTYGNSFTHCHQVSDGETWQEYLAGHFGEPIQNFGMGGFGVYQAYRRLIRREKVDNNSKYVILYMWGDDYMRSVFRCRYATYYKQWNDYGGYMFHGNFWCNIEMDLETGQLVEKENRVAVKEDLYKMSDPEFMFENLKDDLMVQLHLLSDDIVNSEVDINGLKKLAEILQLPEIDFSSPKKMMKTASALKNKYAFEATKYILKKTDTFCKEHGKELLLVHFDPYGVFKSLVAGKPRYDQEIVDFIQSNGYRFFDMNEVHLKDFKSFNLTLEAYMKRYFNGHYTPSGNHFFAYSIKEILVDWLQPKPITYQQDDNKMIRFEGYLPKY</sequence>
<proteinExistence type="predicted"/>
<dbReference type="AlphaFoldDB" id="A0A1G9IKM8"/>
<dbReference type="EMBL" id="FNGV01000001">
    <property type="protein sequence ID" value="SDL25493.1"/>
    <property type="molecule type" value="Genomic_DNA"/>
</dbReference>
<dbReference type="Proteomes" id="UP000199440">
    <property type="component" value="Unassembled WGS sequence"/>
</dbReference>
<accession>A0A1G9IKM8</accession>
<dbReference type="SUPFAM" id="SSF52266">
    <property type="entry name" value="SGNH hydrolase"/>
    <property type="match status" value="1"/>
</dbReference>
<name>A0A1G9IKM8_9FLAO</name>
<keyword evidence="2" id="KW-1185">Reference proteome</keyword>
<organism evidence="1 2">
    <name type="scientific">Kriegella aquimaris</name>
    <dbReference type="NCBI Taxonomy" id="192904"/>
    <lineage>
        <taxon>Bacteria</taxon>
        <taxon>Pseudomonadati</taxon>
        <taxon>Bacteroidota</taxon>
        <taxon>Flavobacteriia</taxon>
        <taxon>Flavobacteriales</taxon>
        <taxon>Flavobacteriaceae</taxon>
        <taxon>Kriegella</taxon>
    </lineage>
</organism>